<evidence type="ECO:0000256" key="3">
    <source>
        <dbReference type="ARBA" id="ARBA00022475"/>
    </source>
</evidence>
<keyword evidence="3" id="KW-1003">Cell membrane</keyword>
<dbReference type="Proteomes" id="UP000216885">
    <property type="component" value="Unassembled WGS sequence"/>
</dbReference>
<feature type="transmembrane region" description="Helical" evidence="7">
    <location>
        <begin position="159"/>
        <end position="177"/>
    </location>
</feature>
<keyword evidence="5 7" id="KW-1133">Transmembrane helix</keyword>
<sequence length="178" mass="19041">MGNILWTLWGVFAPLSLVTIGGGQATVAEIHRQVVDVHQWMTPQEFLNTFAIARLAPGPGSLLVTLIGWDVGGLWGAVVGTIAIFGPTAFLIYAVAYVWRRHQGARWQLALEAGLRPIAAGMILAAVYVLFMSLEGGWWARAIAVIATVLMMRTRLNPLLLIACGAGALSAAHVAGWV</sequence>
<comment type="subcellular location">
    <subcellularLocation>
        <location evidence="1">Cell membrane</location>
        <topology evidence="1">Multi-pass membrane protein</topology>
    </subcellularLocation>
</comment>
<accession>A0A261TLZ5</accession>
<dbReference type="OrthoDB" id="556585at2"/>
<evidence type="ECO:0000313" key="9">
    <source>
        <dbReference type="Proteomes" id="UP000216885"/>
    </source>
</evidence>
<dbReference type="PANTHER" id="PTHR43663">
    <property type="entry name" value="CHROMATE TRANSPORT PROTEIN-RELATED"/>
    <property type="match status" value="1"/>
</dbReference>
<gene>
    <name evidence="8" type="ORF">CAL20_22520</name>
</gene>
<keyword evidence="4 7" id="KW-0812">Transmembrane</keyword>
<dbReference type="GO" id="GO:0005886">
    <property type="term" value="C:plasma membrane"/>
    <property type="evidence" value="ECO:0007669"/>
    <property type="project" value="UniProtKB-SubCell"/>
</dbReference>
<evidence type="ECO:0000256" key="1">
    <source>
        <dbReference type="ARBA" id="ARBA00004651"/>
    </source>
</evidence>
<keyword evidence="6 7" id="KW-0472">Membrane</keyword>
<dbReference type="EMBL" id="NEVQ01000022">
    <property type="protein sequence ID" value="OZI50619.1"/>
    <property type="molecule type" value="Genomic_DNA"/>
</dbReference>
<dbReference type="InterPro" id="IPR052518">
    <property type="entry name" value="CHR_Transporter"/>
</dbReference>
<evidence type="ECO:0000256" key="2">
    <source>
        <dbReference type="ARBA" id="ARBA00005262"/>
    </source>
</evidence>
<comment type="caution">
    <text evidence="8">The sequence shown here is derived from an EMBL/GenBank/DDBJ whole genome shotgun (WGS) entry which is preliminary data.</text>
</comment>
<evidence type="ECO:0000256" key="6">
    <source>
        <dbReference type="ARBA" id="ARBA00023136"/>
    </source>
</evidence>
<proteinExistence type="inferred from homology"/>
<evidence type="ECO:0000256" key="4">
    <source>
        <dbReference type="ARBA" id="ARBA00022692"/>
    </source>
</evidence>
<name>A0A261TLZ5_9BORD</name>
<dbReference type="RefSeq" id="WP_094823327.1">
    <property type="nucleotide sequence ID" value="NZ_NEVO01000016.1"/>
</dbReference>
<protein>
    <submittedName>
        <fullName evidence="8">Chromate transporter</fullName>
    </submittedName>
</protein>
<dbReference type="Pfam" id="PF02417">
    <property type="entry name" value="Chromate_transp"/>
    <property type="match status" value="1"/>
</dbReference>
<dbReference type="InterPro" id="IPR003370">
    <property type="entry name" value="Chromate_transpt"/>
</dbReference>
<evidence type="ECO:0000313" key="8">
    <source>
        <dbReference type="EMBL" id="OZI50619.1"/>
    </source>
</evidence>
<comment type="similarity">
    <text evidence="2">Belongs to the chromate ion transporter (CHR) (TC 2.A.51) family.</text>
</comment>
<dbReference type="PANTHER" id="PTHR43663:SF1">
    <property type="entry name" value="CHROMATE TRANSPORTER"/>
    <property type="match status" value="1"/>
</dbReference>
<feature type="transmembrane region" description="Helical" evidence="7">
    <location>
        <begin position="75"/>
        <end position="97"/>
    </location>
</feature>
<evidence type="ECO:0000256" key="7">
    <source>
        <dbReference type="SAM" id="Phobius"/>
    </source>
</evidence>
<dbReference type="GO" id="GO:0015109">
    <property type="term" value="F:chromate transmembrane transporter activity"/>
    <property type="evidence" value="ECO:0007669"/>
    <property type="project" value="InterPro"/>
</dbReference>
<feature type="transmembrane region" description="Helical" evidence="7">
    <location>
        <begin position="109"/>
        <end position="130"/>
    </location>
</feature>
<dbReference type="AlphaFoldDB" id="A0A261TLZ5"/>
<reference evidence="8 9" key="1">
    <citation type="submission" date="2017-05" db="EMBL/GenBank/DDBJ databases">
        <title>Complete and WGS of Bordetella genogroups.</title>
        <authorList>
            <person name="Spilker T."/>
            <person name="LiPuma J."/>
        </authorList>
    </citation>
    <scope>NUCLEOTIDE SEQUENCE [LARGE SCALE GENOMIC DNA]</scope>
    <source>
        <strain evidence="8 9">AU9919</strain>
    </source>
</reference>
<feature type="transmembrane region" description="Helical" evidence="7">
    <location>
        <begin position="6"/>
        <end position="25"/>
    </location>
</feature>
<evidence type="ECO:0000256" key="5">
    <source>
        <dbReference type="ARBA" id="ARBA00022989"/>
    </source>
</evidence>
<organism evidence="8 9">
    <name type="scientific">Bordetella genomosp. 4</name>
    <dbReference type="NCBI Taxonomy" id="463044"/>
    <lineage>
        <taxon>Bacteria</taxon>
        <taxon>Pseudomonadati</taxon>
        <taxon>Pseudomonadota</taxon>
        <taxon>Betaproteobacteria</taxon>
        <taxon>Burkholderiales</taxon>
        <taxon>Alcaligenaceae</taxon>
        <taxon>Bordetella</taxon>
    </lineage>
</organism>
<keyword evidence="9" id="KW-1185">Reference proteome</keyword>